<sequence>MDIAKAKRIISKHGAGYLDVNDESECSDNLIDTLHECGEVKNEYFQEIIEALFIISDELSQNETVDRKLIHSLWYMCHMLRATIKNGCDPTFHNKTSIPNKDILTIWTTIIDSIILDLLHGLSREDTFMIIASYNEAYKLDLKWSFLIPIYIKILENSVNCEEIDFLDDEINICKYISGLKEKALAAIPILKKIANSHKSQELKEIAKKTIISLQQSGRLD</sequence>
<dbReference type="OrthoDB" id="2678365at2"/>
<dbReference type="EMBL" id="BEXT01000001">
    <property type="protein sequence ID" value="GBC63457.1"/>
    <property type="molecule type" value="Genomic_DNA"/>
</dbReference>
<protein>
    <submittedName>
        <fullName evidence="1">Uncharacterized protein</fullName>
    </submittedName>
</protein>
<gene>
    <name evidence="1" type="ORF">DENIS_4451</name>
</gene>
<dbReference type="AlphaFoldDB" id="A0A401G2K2"/>
<dbReference type="RefSeq" id="WP_124330517.1">
    <property type="nucleotide sequence ID" value="NZ_BEXT01000001.1"/>
</dbReference>
<evidence type="ECO:0000313" key="1">
    <source>
        <dbReference type="EMBL" id="GBC63457.1"/>
    </source>
</evidence>
<evidence type="ECO:0000313" key="2">
    <source>
        <dbReference type="Proteomes" id="UP000288096"/>
    </source>
</evidence>
<reference evidence="2" key="1">
    <citation type="submission" date="2017-11" db="EMBL/GenBank/DDBJ databases">
        <authorList>
            <person name="Watanabe M."/>
            <person name="Kojima H."/>
        </authorList>
    </citation>
    <scope>NUCLEOTIDE SEQUENCE [LARGE SCALE GENOMIC DNA]</scope>
    <source>
        <strain evidence="2">Tokyo 01</strain>
    </source>
</reference>
<reference evidence="2" key="2">
    <citation type="submission" date="2019-01" db="EMBL/GenBank/DDBJ databases">
        <title>Genome sequence of Desulfonema ishimotonii strain Tokyo 01.</title>
        <authorList>
            <person name="Fukui M."/>
        </authorList>
    </citation>
    <scope>NUCLEOTIDE SEQUENCE [LARGE SCALE GENOMIC DNA]</scope>
    <source>
        <strain evidence="2">Tokyo 01</strain>
    </source>
</reference>
<accession>A0A401G2K2</accession>
<proteinExistence type="predicted"/>
<organism evidence="1 2">
    <name type="scientific">Desulfonema ishimotonii</name>
    <dbReference type="NCBI Taxonomy" id="45657"/>
    <lineage>
        <taxon>Bacteria</taxon>
        <taxon>Pseudomonadati</taxon>
        <taxon>Thermodesulfobacteriota</taxon>
        <taxon>Desulfobacteria</taxon>
        <taxon>Desulfobacterales</taxon>
        <taxon>Desulfococcaceae</taxon>
        <taxon>Desulfonema</taxon>
    </lineage>
</organism>
<keyword evidence="2" id="KW-1185">Reference proteome</keyword>
<dbReference type="Proteomes" id="UP000288096">
    <property type="component" value="Unassembled WGS sequence"/>
</dbReference>
<comment type="caution">
    <text evidence="1">The sequence shown here is derived from an EMBL/GenBank/DDBJ whole genome shotgun (WGS) entry which is preliminary data.</text>
</comment>
<name>A0A401G2K2_9BACT</name>